<dbReference type="Proteomes" id="UP000318571">
    <property type="component" value="Chromosome 2"/>
</dbReference>
<feature type="region of interest" description="Disordered" evidence="1">
    <location>
        <begin position="112"/>
        <end position="154"/>
    </location>
</feature>
<feature type="transmembrane region" description="Helical" evidence="2">
    <location>
        <begin position="34"/>
        <end position="55"/>
    </location>
</feature>
<reference evidence="3 4" key="1">
    <citation type="journal article" date="2018" name="Nat. Ecol. Evol.">
        <title>Genomic signatures of mitonuclear coevolution across populations of Tigriopus californicus.</title>
        <authorList>
            <person name="Barreto F.S."/>
            <person name="Watson E.T."/>
            <person name="Lima T.G."/>
            <person name="Willett C.S."/>
            <person name="Edmands S."/>
            <person name="Li W."/>
            <person name="Burton R.S."/>
        </authorList>
    </citation>
    <scope>NUCLEOTIDE SEQUENCE [LARGE SCALE GENOMIC DNA]</scope>
    <source>
        <strain evidence="3 4">San Diego</strain>
    </source>
</reference>
<dbReference type="EMBL" id="VCGU01000005">
    <property type="protein sequence ID" value="TRY75586.1"/>
    <property type="molecule type" value="Genomic_DNA"/>
</dbReference>
<accession>A0A553PD38</accession>
<keyword evidence="4" id="KW-1185">Reference proteome</keyword>
<keyword evidence="2" id="KW-1133">Transmembrane helix</keyword>
<dbReference type="AlphaFoldDB" id="A0A553PD38"/>
<comment type="caution">
    <text evidence="3">The sequence shown here is derived from an EMBL/GenBank/DDBJ whole genome shotgun (WGS) entry which is preliminary data.</text>
</comment>
<keyword evidence="2" id="KW-0472">Membrane</keyword>
<keyword evidence="2" id="KW-0812">Transmembrane</keyword>
<evidence type="ECO:0000313" key="3">
    <source>
        <dbReference type="EMBL" id="TRY75586.1"/>
    </source>
</evidence>
<feature type="transmembrane region" description="Helical" evidence="2">
    <location>
        <begin position="7"/>
        <end position="28"/>
    </location>
</feature>
<feature type="compositionally biased region" description="Basic and acidic residues" evidence="1">
    <location>
        <begin position="119"/>
        <end position="130"/>
    </location>
</feature>
<protein>
    <submittedName>
        <fullName evidence="3">Uncharacterized protein</fullName>
    </submittedName>
</protein>
<name>A0A553PD38_TIGCA</name>
<evidence type="ECO:0000313" key="4">
    <source>
        <dbReference type="Proteomes" id="UP000318571"/>
    </source>
</evidence>
<gene>
    <name evidence="3" type="ORF">TCAL_13345</name>
</gene>
<evidence type="ECO:0000256" key="1">
    <source>
        <dbReference type="SAM" id="MobiDB-lite"/>
    </source>
</evidence>
<proteinExistence type="predicted"/>
<evidence type="ECO:0000256" key="2">
    <source>
        <dbReference type="SAM" id="Phobius"/>
    </source>
</evidence>
<sequence length="154" mass="17230">MSKYQKIIAVFLLLAGIVIFSLSIVGIVHAQYTLSQHLFIVILVFTIFTAILFLASHCMTTGNDNYNVNQGAANNVVVKPSKKKTGQINAGFPGTDPKENKTDRWVSNYVPYEGYPSGRKAEMNVVDEQKNGSSNWKKNYVPHEEEEKKDSTKD</sequence>
<organism evidence="3 4">
    <name type="scientific">Tigriopus californicus</name>
    <name type="common">Marine copepod</name>
    <dbReference type="NCBI Taxonomy" id="6832"/>
    <lineage>
        <taxon>Eukaryota</taxon>
        <taxon>Metazoa</taxon>
        <taxon>Ecdysozoa</taxon>
        <taxon>Arthropoda</taxon>
        <taxon>Crustacea</taxon>
        <taxon>Multicrustacea</taxon>
        <taxon>Hexanauplia</taxon>
        <taxon>Copepoda</taxon>
        <taxon>Harpacticoida</taxon>
        <taxon>Harpacticidae</taxon>
        <taxon>Tigriopus</taxon>
    </lineage>
</organism>
<feature type="compositionally biased region" description="Basic and acidic residues" evidence="1">
    <location>
        <begin position="141"/>
        <end position="154"/>
    </location>
</feature>
<dbReference type="OMA" id="LASHCMT"/>